<accession>A0A6J7G2L9</accession>
<organism evidence="2">
    <name type="scientific">freshwater metagenome</name>
    <dbReference type="NCBI Taxonomy" id="449393"/>
    <lineage>
        <taxon>unclassified sequences</taxon>
        <taxon>metagenomes</taxon>
        <taxon>ecological metagenomes</taxon>
    </lineage>
</organism>
<feature type="compositionally biased region" description="Acidic residues" evidence="1">
    <location>
        <begin position="170"/>
        <end position="180"/>
    </location>
</feature>
<gene>
    <name evidence="2" type="ORF">UFOPK3573_00703</name>
    <name evidence="3" type="ORF">UFOPK3879_00830</name>
</gene>
<reference evidence="2" key="1">
    <citation type="submission" date="2020-05" db="EMBL/GenBank/DDBJ databases">
        <authorList>
            <person name="Chiriac C."/>
            <person name="Salcher M."/>
            <person name="Ghai R."/>
            <person name="Kavagutti S V."/>
        </authorList>
    </citation>
    <scope>NUCLEOTIDE SEQUENCE</scope>
</reference>
<dbReference type="EMBL" id="CAFBMJ010000042">
    <property type="protein sequence ID" value="CAB4902157.1"/>
    <property type="molecule type" value="Genomic_DNA"/>
</dbReference>
<proteinExistence type="predicted"/>
<feature type="compositionally biased region" description="Basic and acidic residues" evidence="1">
    <location>
        <begin position="181"/>
        <end position="190"/>
    </location>
</feature>
<evidence type="ECO:0000313" key="2">
    <source>
        <dbReference type="EMBL" id="CAB4902157.1"/>
    </source>
</evidence>
<sequence length="196" mass="20135">MRSGFLTTLSMVGVLAAGSAAFAVNTSVLNHATQSSEASQTLQADVVAFGITNQTPSTLAPTNGAPASTAVQSQYNIDGAGVVTLAQDAAVLTTVVVEPTNGFTYETKSESDSRVEVRLTKDTQQLVFHAELLNGRIITSLTSPRTPQVASPAAPGTITVGAPAGANAGSDDEGDDDESESHDGRRTHSEDGEDDD</sequence>
<name>A0A6J7G2L9_9ZZZZ</name>
<dbReference type="AlphaFoldDB" id="A0A6J7G2L9"/>
<protein>
    <submittedName>
        <fullName evidence="2">Unannotated protein</fullName>
    </submittedName>
</protein>
<evidence type="ECO:0000256" key="1">
    <source>
        <dbReference type="SAM" id="MobiDB-lite"/>
    </source>
</evidence>
<feature type="region of interest" description="Disordered" evidence="1">
    <location>
        <begin position="143"/>
        <end position="196"/>
    </location>
</feature>
<evidence type="ECO:0000313" key="3">
    <source>
        <dbReference type="EMBL" id="CAB4963805.1"/>
    </source>
</evidence>
<dbReference type="EMBL" id="CAFBNR010000034">
    <property type="protein sequence ID" value="CAB4963805.1"/>
    <property type="molecule type" value="Genomic_DNA"/>
</dbReference>